<organism evidence="2 3">
    <name type="scientific">Streptosporangium oxazolinicum</name>
    <dbReference type="NCBI Taxonomy" id="909287"/>
    <lineage>
        <taxon>Bacteria</taxon>
        <taxon>Bacillati</taxon>
        <taxon>Actinomycetota</taxon>
        <taxon>Actinomycetes</taxon>
        <taxon>Streptosporangiales</taxon>
        <taxon>Streptosporangiaceae</taxon>
        <taxon>Streptosporangium</taxon>
    </lineage>
</organism>
<keyword evidence="3" id="KW-1185">Reference proteome</keyword>
<gene>
    <name evidence="2" type="ORF">GCM10022252_43540</name>
</gene>
<sequence length="95" mass="10115">MIEAARIAGILRPGLDTSQAPPGMAATREQELTLDDIAGRHGASRTQVILAWLLSRSPITFAIPGTSSVAHLEENIAAADLRLTEDDIARLDKLA</sequence>
<comment type="caution">
    <text evidence="2">The sequence shown here is derived from an EMBL/GenBank/DDBJ whole genome shotgun (WGS) entry which is preliminary data.</text>
</comment>
<evidence type="ECO:0000313" key="2">
    <source>
        <dbReference type="EMBL" id="GAA4196375.1"/>
    </source>
</evidence>
<protein>
    <recommendedName>
        <fullName evidence="1">NADP-dependent oxidoreductase domain-containing protein</fullName>
    </recommendedName>
</protein>
<dbReference type="EMBL" id="BAABAQ010000008">
    <property type="protein sequence ID" value="GAA4196375.1"/>
    <property type="molecule type" value="Genomic_DNA"/>
</dbReference>
<name>A0ABP8B2V9_9ACTN</name>
<dbReference type="SUPFAM" id="SSF51430">
    <property type="entry name" value="NAD(P)-linked oxidoreductase"/>
    <property type="match status" value="1"/>
</dbReference>
<dbReference type="Pfam" id="PF00248">
    <property type="entry name" value="Aldo_ket_red"/>
    <property type="match status" value="1"/>
</dbReference>
<feature type="domain" description="NADP-dependent oxidoreductase" evidence="1">
    <location>
        <begin position="24"/>
        <end position="94"/>
    </location>
</feature>
<evidence type="ECO:0000313" key="3">
    <source>
        <dbReference type="Proteomes" id="UP001501251"/>
    </source>
</evidence>
<dbReference type="PANTHER" id="PTHR43638:SF3">
    <property type="entry name" value="ALDEHYDE REDUCTASE"/>
    <property type="match status" value="1"/>
</dbReference>
<dbReference type="InterPro" id="IPR036812">
    <property type="entry name" value="NAD(P)_OxRdtase_dom_sf"/>
</dbReference>
<dbReference type="Proteomes" id="UP001501251">
    <property type="component" value="Unassembled WGS sequence"/>
</dbReference>
<reference evidence="3" key="1">
    <citation type="journal article" date="2019" name="Int. J. Syst. Evol. Microbiol.">
        <title>The Global Catalogue of Microorganisms (GCM) 10K type strain sequencing project: providing services to taxonomists for standard genome sequencing and annotation.</title>
        <authorList>
            <consortium name="The Broad Institute Genomics Platform"/>
            <consortium name="The Broad Institute Genome Sequencing Center for Infectious Disease"/>
            <person name="Wu L."/>
            <person name="Ma J."/>
        </authorList>
    </citation>
    <scope>NUCLEOTIDE SEQUENCE [LARGE SCALE GENOMIC DNA]</scope>
    <source>
        <strain evidence="3">JCM 17388</strain>
    </source>
</reference>
<dbReference type="RefSeq" id="WP_344919838.1">
    <property type="nucleotide sequence ID" value="NZ_BAABAQ010000008.1"/>
</dbReference>
<proteinExistence type="predicted"/>
<dbReference type="InterPro" id="IPR023210">
    <property type="entry name" value="NADP_OxRdtase_dom"/>
</dbReference>
<evidence type="ECO:0000259" key="1">
    <source>
        <dbReference type="Pfam" id="PF00248"/>
    </source>
</evidence>
<accession>A0ABP8B2V9</accession>
<dbReference type="PANTHER" id="PTHR43638">
    <property type="entry name" value="OXIDOREDUCTASE, ALDO/KETO REDUCTASE FAMILY PROTEIN"/>
    <property type="match status" value="1"/>
</dbReference>
<dbReference type="Gene3D" id="3.20.20.100">
    <property type="entry name" value="NADP-dependent oxidoreductase domain"/>
    <property type="match status" value="1"/>
</dbReference>